<reference evidence="1 2" key="1">
    <citation type="journal article" date="2016" name="PeerJ">
        <title>Gall-ID: tools for genotyping gall-causing phytopathogenic bacteria.</title>
        <authorList>
            <person name="Davis E.W.II."/>
            <person name="Weisberg A.J."/>
            <person name="Tabima J.F."/>
            <person name="Grunwald N.J."/>
            <person name="Chang J.H."/>
        </authorList>
    </citation>
    <scope>NUCLEOTIDE SEQUENCE [LARGE SCALE GENOMIC DNA]</scope>
    <source>
        <strain evidence="1 2">N2/73</strain>
    </source>
</reference>
<protein>
    <recommendedName>
        <fullName evidence="3">Hydroxypyruvate isomerase</fullName>
    </recommendedName>
</protein>
<evidence type="ECO:0000313" key="1">
    <source>
        <dbReference type="EMBL" id="OCJ42098.1"/>
    </source>
</evidence>
<evidence type="ECO:0008006" key="3">
    <source>
        <dbReference type="Google" id="ProtNLM"/>
    </source>
</evidence>
<organism evidence="1 2">
    <name type="scientific">Agrobacterium tumefaciens</name>
    <dbReference type="NCBI Taxonomy" id="358"/>
    <lineage>
        <taxon>Bacteria</taxon>
        <taxon>Pseudomonadati</taxon>
        <taxon>Pseudomonadota</taxon>
        <taxon>Alphaproteobacteria</taxon>
        <taxon>Hyphomicrobiales</taxon>
        <taxon>Rhizobiaceae</taxon>
        <taxon>Rhizobium/Agrobacterium group</taxon>
        <taxon>Agrobacterium</taxon>
        <taxon>Agrobacterium tumefaciens complex</taxon>
    </lineage>
</organism>
<sequence length="140" mass="15704">MWLKVRDTLARIAEIAEGVVFTLENLNLPVDHPGTGRAEYALPQVDGVNHPRPRLNLDLYHAQIGEGNLIKTCRVCLPWIGACKLLTRRVDAKRARERSTIALPPRRSWAWGYRGAAGMKAFVKHDPEQALQALRAAFTL</sequence>
<dbReference type="SUPFAM" id="SSF51658">
    <property type="entry name" value="Xylose isomerase-like"/>
    <property type="match status" value="1"/>
</dbReference>
<comment type="caution">
    <text evidence="1">The sequence shown here is derived from an EMBL/GenBank/DDBJ whole genome shotgun (WGS) entry which is preliminary data.</text>
</comment>
<gene>
    <name evidence="1" type="ORF">A6U91_23385</name>
</gene>
<evidence type="ECO:0000313" key="2">
    <source>
        <dbReference type="Proteomes" id="UP000093451"/>
    </source>
</evidence>
<dbReference type="EMBL" id="LXKT01000002">
    <property type="protein sequence ID" value="OCJ42098.1"/>
    <property type="molecule type" value="Genomic_DNA"/>
</dbReference>
<dbReference type="InterPro" id="IPR036237">
    <property type="entry name" value="Xyl_isomerase-like_sf"/>
</dbReference>
<dbReference type="Gene3D" id="3.20.20.150">
    <property type="entry name" value="Divalent-metal-dependent TIM barrel enzymes"/>
    <property type="match status" value="1"/>
</dbReference>
<accession>A0AB36EM09</accession>
<dbReference type="Proteomes" id="UP000093451">
    <property type="component" value="Unassembled WGS sequence"/>
</dbReference>
<name>A0AB36EM09_AGRTU</name>
<dbReference type="AlphaFoldDB" id="A0AB36EM09"/>
<proteinExistence type="predicted"/>